<dbReference type="EMBL" id="NBUC01000011">
    <property type="protein sequence ID" value="PLU09109.1"/>
    <property type="molecule type" value="Genomic_DNA"/>
</dbReference>
<dbReference type="EMBL" id="CABFNB010000116">
    <property type="protein sequence ID" value="VTZ63235.1"/>
    <property type="molecule type" value="Genomic_DNA"/>
</dbReference>
<evidence type="ECO:0000313" key="1">
    <source>
        <dbReference type="EMBL" id="PLU09109.1"/>
    </source>
</evidence>
<evidence type="ECO:0000313" key="2">
    <source>
        <dbReference type="EMBL" id="VTZ63235.1"/>
    </source>
</evidence>
<sequence>MTHAEEVIERALAAVAQARRRREREQEWRRQTFGRIQVGMPLPPLKRGGVQLSLQLDRPIPR</sequence>
<dbReference type="RefSeq" id="WP_028053866.1">
    <property type="nucleotide sequence ID" value="NZ_ATYC01000008.1"/>
</dbReference>
<reference evidence="2" key="3">
    <citation type="submission" date="2019-06" db="EMBL/GenBank/DDBJ databases">
        <authorList>
            <person name="Le Quere A."/>
            <person name="Colella S."/>
        </authorList>
    </citation>
    <scope>NUCLEOTIDE SEQUENCE</scope>
    <source>
        <strain evidence="2">EmedicaeMD41</strain>
    </source>
</reference>
<protein>
    <submittedName>
        <fullName evidence="2">Uncharacterized protein</fullName>
    </submittedName>
</protein>
<dbReference type="Proteomes" id="UP000507954">
    <property type="component" value="Unassembled WGS sequence"/>
</dbReference>
<dbReference type="AlphaFoldDB" id="A0A508X5Y0"/>
<reference evidence="1 3" key="2">
    <citation type="journal article" date="2018" name="FEMS Microbiol. Ecol.">
        <title>Co-invading symbiotic mutualists of Medicago polymorpha retain high ancestral diversity and contain diverse accessory genomes.</title>
        <authorList>
            <person name="Porter S.S."/>
            <person name="Faber-Hammond J.J."/>
            <person name="Friesen M.L."/>
        </authorList>
    </citation>
    <scope>NUCLEOTIDE SEQUENCE [LARGE SCALE GENOMIC DNA]</scope>
    <source>
        <strain evidence="1 3">Str16</strain>
    </source>
</reference>
<proteinExistence type="predicted"/>
<accession>A0A508X5Y0</accession>
<keyword evidence="3" id="KW-1185">Reference proteome</keyword>
<evidence type="ECO:0000313" key="3">
    <source>
        <dbReference type="Proteomes" id="UP001190825"/>
    </source>
</evidence>
<dbReference type="Proteomes" id="UP001190825">
    <property type="component" value="Unassembled WGS sequence"/>
</dbReference>
<organism evidence="2">
    <name type="scientific">Sinorhizobium medicae</name>
    <dbReference type="NCBI Taxonomy" id="110321"/>
    <lineage>
        <taxon>Bacteria</taxon>
        <taxon>Pseudomonadati</taxon>
        <taxon>Pseudomonadota</taxon>
        <taxon>Alphaproteobacteria</taxon>
        <taxon>Hyphomicrobiales</taxon>
        <taxon>Rhizobiaceae</taxon>
        <taxon>Sinorhizobium/Ensifer group</taxon>
        <taxon>Sinorhizobium</taxon>
    </lineage>
</organism>
<reference evidence="1" key="1">
    <citation type="submission" date="2017-04" db="EMBL/GenBank/DDBJ databases">
        <authorList>
            <person name="Porter S."/>
            <person name="Friesen M.L."/>
            <person name="Faber-Hammond J."/>
        </authorList>
    </citation>
    <scope>NUCLEOTIDE SEQUENCE</scope>
    <source>
        <strain evidence="1">Str16</strain>
    </source>
</reference>
<name>A0A508X5Y0_9HYPH</name>
<gene>
    <name evidence="1" type="ORF">BMJ33_01550</name>
    <name evidence="2" type="ORF">EMEDMD4_490162</name>
</gene>